<dbReference type="PANTHER" id="PTHR43091">
    <property type="entry name" value="3-OXOACYL-[ACYL-CARRIER-PROTEIN] SYNTHASE"/>
    <property type="match status" value="1"/>
</dbReference>
<sequence length="318" mass="34070">MSGIKLLATGSALPQHVITNQDFEKIVDTSDEWIRTRTGIGARHHCRGEECHTSLCLDAARKALERGGVDPQQIGVCLVATLTQDHLTPATACVLQKELGFQEDTICFDLNAACSGFVYALHTAECLLAASQRKYALVLGAEVLSRVMDLTDRSTCVLFGDGAGAALVEWREDYPSIHAVLGCRGNDRVLTIPGVNKGEPSVIHMEGQDVFRFAVEALPRCAREVAEKAGITLDQVDRFVLHQANQRIINFAVKKLGVDPAKCTGNIEHTANTSAASVPILLDELVQNGDVKPGDKVLCVGFGGGLTWAGALLEVAQG</sequence>
<evidence type="ECO:0000256" key="1">
    <source>
        <dbReference type="ARBA" id="ARBA00008642"/>
    </source>
</evidence>
<feature type="region of interest" description="ACP-binding" evidence="9">
    <location>
        <begin position="243"/>
        <end position="247"/>
    </location>
</feature>
<dbReference type="HAMAP" id="MF_01815">
    <property type="entry name" value="FabH"/>
    <property type="match status" value="1"/>
</dbReference>
<dbReference type="GO" id="GO:0004315">
    <property type="term" value="F:3-oxoacyl-[acyl-carrier-protein] synthase activity"/>
    <property type="evidence" value="ECO:0007669"/>
    <property type="project" value="InterPro"/>
</dbReference>
<keyword evidence="2 9" id="KW-0444">Lipid biosynthesis</keyword>
<comment type="caution">
    <text evidence="12">The sequence shown here is derived from an EMBL/GenBank/DDBJ whole genome shotgun (WGS) entry which is preliminary data.</text>
</comment>
<dbReference type="InterPro" id="IPR004655">
    <property type="entry name" value="FabH"/>
</dbReference>
<comment type="domain">
    <text evidence="9">The last Arg residue of the ACP-binding site is essential for the weak association between ACP/AcpP and FabH.</text>
</comment>
<evidence type="ECO:0000256" key="5">
    <source>
        <dbReference type="ARBA" id="ARBA00023098"/>
    </source>
</evidence>
<dbReference type="Gene3D" id="3.40.47.10">
    <property type="match status" value="1"/>
</dbReference>
<dbReference type="Pfam" id="PF08541">
    <property type="entry name" value="ACP_syn_III_C"/>
    <property type="match status" value="1"/>
</dbReference>
<keyword evidence="6 9" id="KW-0275">Fatty acid biosynthesis</keyword>
<dbReference type="GO" id="GO:0005737">
    <property type="term" value="C:cytoplasm"/>
    <property type="evidence" value="ECO:0007669"/>
    <property type="project" value="UniProtKB-SubCell"/>
</dbReference>
<evidence type="ECO:0000256" key="6">
    <source>
        <dbReference type="ARBA" id="ARBA00023160"/>
    </source>
</evidence>
<feature type="active site" evidence="9">
    <location>
        <position position="114"/>
    </location>
</feature>
<accession>A0A9D1CHP1</accession>
<evidence type="ECO:0000256" key="2">
    <source>
        <dbReference type="ARBA" id="ARBA00022516"/>
    </source>
</evidence>
<reference evidence="12" key="2">
    <citation type="journal article" date="2021" name="PeerJ">
        <title>Extensive microbial diversity within the chicken gut microbiome revealed by metagenomics and culture.</title>
        <authorList>
            <person name="Gilroy R."/>
            <person name="Ravi A."/>
            <person name="Getino M."/>
            <person name="Pursley I."/>
            <person name="Horton D.L."/>
            <person name="Alikhan N.F."/>
            <person name="Baker D."/>
            <person name="Gharbi K."/>
            <person name="Hall N."/>
            <person name="Watson M."/>
            <person name="Adriaenssens E.M."/>
            <person name="Foster-Nyarko E."/>
            <person name="Jarju S."/>
            <person name="Secka A."/>
            <person name="Antonio M."/>
            <person name="Oren A."/>
            <person name="Chaudhuri R.R."/>
            <person name="La Ragione R."/>
            <person name="Hildebrand F."/>
            <person name="Pallen M.J."/>
        </authorList>
    </citation>
    <scope>NUCLEOTIDE SEQUENCE</scope>
    <source>
        <strain evidence="12">ChiGjej2B2-12916</strain>
    </source>
</reference>
<comment type="pathway">
    <text evidence="9">Lipid metabolism; fatty acid biosynthesis.</text>
</comment>
<keyword evidence="7 9" id="KW-0511">Multifunctional enzyme</keyword>
<evidence type="ECO:0000259" key="10">
    <source>
        <dbReference type="Pfam" id="PF08541"/>
    </source>
</evidence>
<evidence type="ECO:0000313" key="12">
    <source>
        <dbReference type="EMBL" id="HIQ61807.1"/>
    </source>
</evidence>
<keyword evidence="3 9" id="KW-0808">Transferase</keyword>
<evidence type="ECO:0000256" key="4">
    <source>
        <dbReference type="ARBA" id="ARBA00022832"/>
    </source>
</evidence>
<comment type="function">
    <text evidence="9">Catalyzes the condensation reaction of fatty acid synthesis by the addition to an acyl acceptor of two carbons from malonyl-ACP. Catalyzes the first condensation reaction which initiates fatty acid synthesis and may therefore play a role in governing the total rate of fatty acid production. Possesses both acetoacetyl-ACP synthase and acetyl transacylase activities. Its substrate specificity determines the biosynthesis of branched-chain and/or straight-chain of fatty acids.</text>
</comment>
<feature type="active site" evidence="9">
    <location>
        <position position="272"/>
    </location>
</feature>
<name>A0A9D1CHP1_9FIRM</name>
<evidence type="ECO:0000256" key="8">
    <source>
        <dbReference type="ARBA" id="ARBA00023315"/>
    </source>
</evidence>
<comment type="subunit">
    <text evidence="9">Homodimer.</text>
</comment>
<protein>
    <recommendedName>
        <fullName evidence="9">Beta-ketoacyl-[acyl-carrier-protein] synthase III</fullName>
        <shortName evidence="9">Beta-ketoacyl-ACP synthase III</shortName>
        <shortName evidence="9">KAS III</shortName>
        <ecNumber evidence="9">2.3.1.180</ecNumber>
    </recommendedName>
    <alternativeName>
        <fullName evidence="9">3-oxoacyl-[acyl-carrier-protein] synthase 3</fullName>
    </alternativeName>
    <alternativeName>
        <fullName evidence="9">3-oxoacyl-[acyl-carrier-protein] synthase III</fullName>
    </alternativeName>
</protein>
<dbReference type="NCBIfam" id="NF006829">
    <property type="entry name" value="PRK09352.1"/>
    <property type="match status" value="1"/>
</dbReference>
<evidence type="ECO:0000259" key="11">
    <source>
        <dbReference type="Pfam" id="PF08545"/>
    </source>
</evidence>
<dbReference type="GO" id="GO:0033818">
    <property type="term" value="F:beta-ketoacyl-acyl-carrier-protein synthase III activity"/>
    <property type="evidence" value="ECO:0007669"/>
    <property type="project" value="UniProtKB-UniRule"/>
</dbReference>
<feature type="domain" description="Beta-ketoacyl-[acyl-carrier-protein] synthase III N-terminal" evidence="11">
    <location>
        <begin position="108"/>
        <end position="183"/>
    </location>
</feature>
<dbReference type="InterPro" id="IPR013747">
    <property type="entry name" value="ACP_syn_III_C"/>
</dbReference>
<dbReference type="Proteomes" id="UP000886879">
    <property type="component" value="Unassembled WGS sequence"/>
</dbReference>
<feature type="active site" evidence="9">
    <location>
        <position position="242"/>
    </location>
</feature>
<dbReference type="InterPro" id="IPR016039">
    <property type="entry name" value="Thiolase-like"/>
</dbReference>
<evidence type="ECO:0000313" key="13">
    <source>
        <dbReference type="Proteomes" id="UP000886879"/>
    </source>
</evidence>
<dbReference type="EMBL" id="DVFO01000102">
    <property type="protein sequence ID" value="HIQ61807.1"/>
    <property type="molecule type" value="Genomic_DNA"/>
</dbReference>
<keyword evidence="4 9" id="KW-0276">Fatty acid metabolism</keyword>
<dbReference type="PANTHER" id="PTHR43091:SF1">
    <property type="entry name" value="BETA-KETOACYL-[ACYL-CARRIER-PROTEIN] SYNTHASE III, CHLOROPLASTIC"/>
    <property type="match status" value="1"/>
</dbReference>
<dbReference type="SUPFAM" id="SSF53901">
    <property type="entry name" value="Thiolase-like"/>
    <property type="match status" value="1"/>
</dbReference>
<keyword evidence="5 9" id="KW-0443">Lipid metabolism</keyword>
<organism evidence="12 13">
    <name type="scientific">Candidatus Enterenecus faecium</name>
    <dbReference type="NCBI Taxonomy" id="2840780"/>
    <lineage>
        <taxon>Bacteria</taxon>
        <taxon>Bacillati</taxon>
        <taxon>Bacillota</taxon>
        <taxon>Clostridia</taxon>
        <taxon>Eubacteriales</taxon>
        <taxon>Candidatus Enterenecus</taxon>
    </lineage>
</organism>
<dbReference type="AlphaFoldDB" id="A0A9D1CHP1"/>
<dbReference type="EC" id="2.3.1.180" evidence="9"/>
<dbReference type="NCBIfam" id="TIGR00747">
    <property type="entry name" value="fabH"/>
    <property type="match status" value="1"/>
</dbReference>
<dbReference type="InterPro" id="IPR013751">
    <property type="entry name" value="ACP_syn_III_N"/>
</dbReference>
<reference evidence="12" key="1">
    <citation type="submission" date="2020-10" db="EMBL/GenBank/DDBJ databases">
        <authorList>
            <person name="Gilroy R."/>
        </authorList>
    </citation>
    <scope>NUCLEOTIDE SEQUENCE</scope>
    <source>
        <strain evidence="12">ChiGjej2B2-12916</strain>
    </source>
</reference>
<comment type="subcellular location">
    <subcellularLocation>
        <location evidence="9">Cytoplasm</location>
    </subcellularLocation>
</comment>
<feature type="domain" description="Beta-ketoacyl-[acyl-carrier-protein] synthase III C-terminal" evidence="10">
    <location>
        <begin position="227"/>
        <end position="314"/>
    </location>
</feature>
<keyword evidence="8 9" id="KW-0012">Acyltransferase</keyword>
<gene>
    <name evidence="9" type="primary">fabH</name>
    <name evidence="12" type="ORF">IAD31_09490</name>
</gene>
<comment type="similarity">
    <text evidence="1 9">Belongs to the thiolase-like superfamily. FabH family.</text>
</comment>
<comment type="catalytic activity">
    <reaction evidence="9">
        <text>malonyl-[ACP] + acetyl-CoA + H(+) = 3-oxobutanoyl-[ACP] + CO2 + CoA</text>
        <dbReference type="Rhea" id="RHEA:12080"/>
        <dbReference type="Rhea" id="RHEA-COMP:9623"/>
        <dbReference type="Rhea" id="RHEA-COMP:9625"/>
        <dbReference type="ChEBI" id="CHEBI:15378"/>
        <dbReference type="ChEBI" id="CHEBI:16526"/>
        <dbReference type="ChEBI" id="CHEBI:57287"/>
        <dbReference type="ChEBI" id="CHEBI:57288"/>
        <dbReference type="ChEBI" id="CHEBI:78449"/>
        <dbReference type="ChEBI" id="CHEBI:78450"/>
        <dbReference type="EC" id="2.3.1.180"/>
    </reaction>
</comment>
<dbReference type="GO" id="GO:0006633">
    <property type="term" value="P:fatty acid biosynthetic process"/>
    <property type="evidence" value="ECO:0007669"/>
    <property type="project" value="UniProtKB-UniRule"/>
</dbReference>
<proteinExistence type="inferred from homology"/>
<dbReference type="Pfam" id="PF08545">
    <property type="entry name" value="ACP_syn_III"/>
    <property type="match status" value="1"/>
</dbReference>
<evidence type="ECO:0000256" key="9">
    <source>
        <dbReference type="HAMAP-Rule" id="MF_01815"/>
    </source>
</evidence>
<dbReference type="CDD" id="cd00830">
    <property type="entry name" value="KAS_III"/>
    <property type="match status" value="1"/>
</dbReference>
<evidence type="ECO:0000256" key="7">
    <source>
        <dbReference type="ARBA" id="ARBA00023268"/>
    </source>
</evidence>
<keyword evidence="9" id="KW-0963">Cytoplasm</keyword>
<evidence type="ECO:0000256" key="3">
    <source>
        <dbReference type="ARBA" id="ARBA00022679"/>
    </source>
</evidence>